<dbReference type="CDD" id="cd02440">
    <property type="entry name" value="AdoMet_MTases"/>
    <property type="match status" value="1"/>
</dbReference>
<dbReference type="NCBIfam" id="TIGR00095">
    <property type="entry name" value="16S rRNA (guanine(966)-N(2))-methyltransferase RsmD"/>
    <property type="match status" value="1"/>
</dbReference>
<dbReference type="InterPro" id="IPR002052">
    <property type="entry name" value="DNA_methylase_N6_adenine_CS"/>
</dbReference>
<dbReference type="InterPro" id="IPR029063">
    <property type="entry name" value="SAM-dependent_MTases_sf"/>
</dbReference>
<dbReference type="Gene3D" id="3.40.50.150">
    <property type="entry name" value="Vaccinia Virus protein VP39"/>
    <property type="match status" value="1"/>
</dbReference>
<reference evidence="3 4" key="1">
    <citation type="submission" date="2009-06" db="EMBL/GenBank/DDBJ databases">
        <title>Complete sequence of Thermotogales bacterium TBF 19.5.1.</title>
        <authorList>
            <consortium name="US DOE Joint Genome Institute"/>
            <person name="Lucas S."/>
            <person name="Copeland A."/>
            <person name="Lapidus A."/>
            <person name="Glavina del Rio T."/>
            <person name="Tice H."/>
            <person name="Bruce D."/>
            <person name="Goodwin L."/>
            <person name="Pitluck S."/>
            <person name="Chertkov O."/>
            <person name="Brettin T."/>
            <person name="Detter J.C."/>
            <person name="Han C."/>
            <person name="Schmutz J."/>
            <person name="Larimer F."/>
            <person name="Land M."/>
            <person name="Hauser L."/>
            <person name="Kyrpides N."/>
            <person name="Ovchinnikova G."/>
            <person name="Noll K."/>
        </authorList>
    </citation>
    <scope>NUCLEOTIDE SEQUENCE [LARGE SCALE GENOMIC DNA]</scope>
    <source>
        <strain evidence="4">ATCC BAA-1733 / DSM 21960 / TBF 19.5.1</strain>
    </source>
</reference>
<keyword evidence="4" id="KW-1185">Reference proteome</keyword>
<evidence type="ECO:0000256" key="2">
    <source>
        <dbReference type="ARBA" id="ARBA00022679"/>
    </source>
</evidence>
<accession>C5CH97</accession>
<dbReference type="KEGG" id="kol:Kole_0007"/>
<gene>
    <name evidence="3" type="ordered locus">Kole_0007</name>
</gene>
<dbReference type="GO" id="GO:0008168">
    <property type="term" value="F:methyltransferase activity"/>
    <property type="evidence" value="ECO:0007669"/>
    <property type="project" value="UniProtKB-KW"/>
</dbReference>
<dbReference type="OrthoDB" id="9803017at2"/>
<dbReference type="GO" id="GO:0031167">
    <property type="term" value="P:rRNA methylation"/>
    <property type="evidence" value="ECO:0007669"/>
    <property type="project" value="InterPro"/>
</dbReference>
<evidence type="ECO:0000256" key="1">
    <source>
        <dbReference type="ARBA" id="ARBA00022603"/>
    </source>
</evidence>
<name>C5CH97_KOSOT</name>
<dbReference type="STRING" id="521045.Kole_0007"/>
<dbReference type="AlphaFoldDB" id="C5CH97"/>
<dbReference type="Proteomes" id="UP000002382">
    <property type="component" value="Chromosome"/>
</dbReference>
<dbReference type="SUPFAM" id="SSF53335">
    <property type="entry name" value="S-adenosyl-L-methionine-dependent methyltransferases"/>
    <property type="match status" value="1"/>
</dbReference>
<sequence>MLTITGGNWKGRKVEVTPRLITRYTPQFARKALFDIIDVEGLRVLDLFSGSGIIAFEALSRSATNAVCIDSSRVSCNTIKKNALKLGCQEKLRILCADFRRAIPKLEKSGERFDFIFADPPFGENYIPELLEVLERNAGIFSENACLVIESSKKERELVKKYSGDASCLYDTREYGNVFLSFLKVVK</sequence>
<dbReference type="GO" id="GO:0003676">
    <property type="term" value="F:nucleic acid binding"/>
    <property type="evidence" value="ECO:0007669"/>
    <property type="project" value="InterPro"/>
</dbReference>
<evidence type="ECO:0000313" key="3">
    <source>
        <dbReference type="EMBL" id="ACR78736.1"/>
    </source>
</evidence>
<dbReference type="PROSITE" id="PS00092">
    <property type="entry name" value="N6_MTASE"/>
    <property type="match status" value="1"/>
</dbReference>
<dbReference type="HOGENOM" id="CLU_075826_0_2_0"/>
<organism evidence="3 4">
    <name type="scientific">Kosmotoga olearia (strain ATCC BAA-1733 / DSM 21960 / TBF 19.5.1)</name>
    <dbReference type="NCBI Taxonomy" id="521045"/>
    <lineage>
        <taxon>Bacteria</taxon>
        <taxon>Thermotogati</taxon>
        <taxon>Thermotogota</taxon>
        <taxon>Thermotogae</taxon>
        <taxon>Kosmotogales</taxon>
        <taxon>Kosmotogaceae</taxon>
        <taxon>Kosmotoga</taxon>
    </lineage>
</organism>
<evidence type="ECO:0000313" key="4">
    <source>
        <dbReference type="Proteomes" id="UP000002382"/>
    </source>
</evidence>
<dbReference type="eggNOG" id="COG0742">
    <property type="taxonomic scope" value="Bacteria"/>
</dbReference>
<dbReference type="PIRSF" id="PIRSF004553">
    <property type="entry name" value="CHP00095"/>
    <property type="match status" value="1"/>
</dbReference>
<keyword evidence="2" id="KW-0808">Transferase</keyword>
<dbReference type="PANTHER" id="PTHR43542">
    <property type="entry name" value="METHYLTRANSFERASE"/>
    <property type="match status" value="1"/>
</dbReference>
<reference evidence="3 4" key="2">
    <citation type="journal article" date="2011" name="J. Bacteriol.">
        <title>Genome Sequence of Kosmotoga olearia Strain TBF 19.5.1, a Thermophilic Bacterium with a Wide Growth Temperature Range, Isolated from the Troll B Oil Platform in the North Sea.</title>
        <authorList>
            <person name="Swithers K.S."/>
            <person name="Dipippo J.L."/>
            <person name="Bruce D.C."/>
            <person name="Detter C."/>
            <person name="Tapia R."/>
            <person name="Han S."/>
            <person name="Goodwin L.A."/>
            <person name="Han J."/>
            <person name="Woyke T."/>
            <person name="Pitluck S."/>
            <person name="Pennacchio L."/>
            <person name="Nolan M."/>
            <person name="Mikhailova N."/>
            <person name="Land M.L."/>
            <person name="Nesbo C.L."/>
            <person name="Gogarten J.P."/>
            <person name="Noll K.M."/>
        </authorList>
    </citation>
    <scope>NUCLEOTIDE SEQUENCE [LARGE SCALE GENOMIC DNA]</scope>
    <source>
        <strain evidence="4">ATCC BAA-1733 / DSM 21960 / TBF 19.5.1</strain>
    </source>
</reference>
<protein>
    <submittedName>
        <fullName evidence="3">Methyltransferase</fullName>
    </submittedName>
</protein>
<dbReference type="EMBL" id="CP001634">
    <property type="protein sequence ID" value="ACR78736.1"/>
    <property type="molecule type" value="Genomic_DNA"/>
</dbReference>
<dbReference type="Pfam" id="PF03602">
    <property type="entry name" value="Cons_hypoth95"/>
    <property type="match status" value="1"/>
</dbReference>
<dbReference type="RefSeq" id="WP_012744524.1">
    <property type="nucleotide sequence ID" value="NC_012785.1"/>
</dbReference>
<proteinExistence type="predicted"/>
<dbReference type="PANTHER" id="PTHR43542:SF1">
    <property type="entry name" value="METHYLTRANSFERASE"/>
    <property type="match status" value="1"/>
</dbReference>
<keyword evidence="1 3" id="KW-0489">Methyltransferase</keyword>
<dbReference type="InterPro" id="IPR004398">
    <property type="entry name" value="RNA_MeTrfase_RsmD"/>
</dbReference>